<dbReference type="InterPro" id="IPR037066">
    <property type="entry name" value="Plug_dom_sf"/>
</dbReference>
<gene>
    <name evidence="10" type="ORF">HHU12_19730</name>
</gene>
<keyword evidence="5 7" id="KW-0472">Membrane</keyword>
<feature type="chain" id="PRO_5031334607" evidence="8">
    <location>
        <begin position="28"/>
        <end position="1066"/>
    </location>
</feature>
<keyword evidence="4 7" id="KW-0812">Transmembrane</keyword>
<dbReference type="AlphaFoldDB" id="A0A7X9RWV8"/>
<evidence type="ECO:0000256" key="7">
    <source>
        <dbReference type="PROSITE-ProRule" id="PRU01360"/>
    </source>
</evidence>
<proteinExistence type="inferred from homology"/>
<dbReference type="EMBL" id="JABANE010000058">
    <property type="protein sequence ID" value="NME70216.1"/>
    <property type="molecule type" value="Genomic_DNA"/>
</dbReference>
<dbReference type="InterPro" id="IPR023996">
    <property type="entry name" value="TonB-dep_OMP_SusC/RagA"/>
</dbReference>
<reference evidence="10 11" key="1">
    <citation type="submission" date="2020-04" db="EMBL/GenBank/DDBJ databases">
        <title>Flammeovirga sp. SR4, a novel species isolated from seawater.</title>
        <authorList>
            <person name="Wang X."/>
        </authorList>
    </citation>
    <scope>NUCLEOTIDE SEQUENCE [LARGE SCALE GENOMIC DNA]</scope>
    <source>
        <strain evidence="10 11">ATCC 23126</strain>
    </source>
</reference>
<dbReference type="InterPro" id="IPR036942">
    <property type="entry name" value="Beta-barrel_TonB_sf"/>
</dbReference>
<dbReference type="Gene3D" id="2.40.170.20">
    <property type="entry name" value="TonB-dependent receptor, beta-barrel domain"/>
    <property type="match status" value="1"/>
</dbReference>
<dbReference type="SUPFAM" id="SSF56935">
    <property type="entry name" value="Porins"/>
    <property type="match status" value="1"/>
</dbReference>
<evidence type="ECO:0000256" key="4">
    <source>
        <dbReference type="ARBA" id="ARBA00022692"/>
    </source>
</evidence>
<organism evidence="10 11">
    <name type="scientific">Flammeovirga aprica JL-4</name>
    <dbReference type="NCBI Taxonomy" id="694437"/>
    <lineage>
        <taxon>Bacteria</taxon>
        <taxon>Pseudomonadati</taxon>
        <taxon>Bacteroidota</taxon>
        <taxon>Cytophagia</taxon>
        <taxon>Cytophagales</taxon>
        <taxon>Flammeovirgaceae</taxon>
        <taxon>Flammeovirga</taxon>
    </lineage>
</organism>
<dbReference type="InterPro" id="IPR012910">
    <property type="entry name" value="Plug_dom"/>
</dbReference>
<keyword evidence="2 7" id="KW-0813">Transport</keyword>
<dbReference type="Gene3D" id="2.60.40.1120">
    <property type="entry name" value="Carboxypeptidase-like, regulatory domain"/>
    <property type="match status" value="1"/>
</dbReference>
<dbReference type="Pfam" id="PF07715">
    <property type="entry name" value="Plug"/>
    <property type="match status" value="1"/>
</dbReference>
<dbReference type="Gene3D" id="2.170.130.10">
    <property type="entry name" value="TonB-dependent receptor, plug domain"/>
    <property type="match status" value="1"/>
</dbReference>
<dbReference type="GO" id="GO:0009279">
    <property type="term" value="C:cell outer membrane"/>
    <property type="evidence" value="ECO:0007669"/>
    <property type="project" value="UniProtKB-SubCell"/>
</dbReference>
<comment type="caution">
    <text evidence="10">The sequence shown here is derived from an EMBL/GenBank/DDBJ whole genome shotgun (WGS) entry which is preliminary data.</text>
</comment>
<feature type="signal peptide" evidence="8">
    <location>
        <begin position="1"/>
        <end position="27"/>
    </location>
</feature>
<comment type="similarity">
    <text evidence="7">Belongs to the TonB-dependent receptor family.</text>
</comment>
<dbReference type="Pfam" id="PF13715">
    <property type="entry name" value="CarbopepD_reg_2"/>
    <property type="match status" value="1"/>
</dbReference>
<evidence type="ECO:0000259" key="9">
    <source>
        <dbReference type="Pfam" id="PF07715"/>
    </source>
</evidence>
<evidence type="ECO:0000256" key="1">
    <source>
        <dbReference type="ARBA" id="ARBA00004571"/>
    </source>
</evidence>
<name>A0A7X9RWV8_9BACT</name>
<dbReference type="Proteomes" id="UP000576082">
    <property type="component" value="Unassembled WGS sequence"/>
</dbReference>
<dbReference type="RefSeq" id="WP_169658458.1">
    <property type="nucleotide sequence ID" value="NZ_JABANE010000058.1"/>
</dbReference>
<protein>
    <submittedName>
        <fullName evidence="10">TonB-dependent receptor</fullName>
    </submittedName>
</protein>
<feature type="domain" description="TonB-dependent receptor plug" evidence="9">
    <location>
        <begin position="125"/>
        <end position="247"/>
    </location>
</feature>
<keyword evidence="11" id="KW-1185">Reference proteome</keyword>
<sequence>MVKENKLLTNFLLPLILTFFLSGFANAQDIRINGIVYDTKGVSIPGASVAVVNSDELKGSITDMDGKFSLTDMKQGDIVLISFIGYEDFKLTIKAGMKEEVKIYLKEKVSELDEVIVIGYGEVKKEDLTGVVSRVGEKDLEGNTTASFENSLQGRMTGVRVVSNSGQPGASSSINVRGVNSLGGNSQPLYVIDGVPIMSSDNMGFAQNGGSGQSAMADINPADIKSIEVLKDASSTAIYGAMGSNGVILITTKQGELGDIKTSVNAKYSYQELPPYMYIDVLNSQEFLQMRAESGRMSSEDSAKYLNNPDIPTNDWQDKVYRSGDIMDINASVSGGTKKFNFMASANRYQANGIIPKSGYERTTFRANMRSQLSKKVNLSSSVYFANSDAEQVNSGTGFDASKGQGSVVMQALRAQPTMDDDGFNIIENGNTVELRVTPTELVSMNTQQNITNVLVGNLALDYNIINGMTFTSRFGMNNVNRENNFYRATQKNPIDDINGWAKRRFSTGKSWNWDNQLRYGKKFGKINTNTFIMSSLRSSEDVWSQQEAQNFPSDALLFYNMAAGSTQLPNASGFGKRTMASFTARTIMDYSNKYFLTASYRMDGASQFSKGNKWAAFPAVSASWKINNENFLKNVKDINLLKLRASYGTNGNPANMIGQSLAIYSSHYAVYGEDKGRYPALREAFFTNDELGWELTKEINFGLDVDLFKSRISLNADYYIKNTDDLLVSTNVPGYTGFTTGLLNIGSIQNKGLEIALNTTNVEAGDFTWSSSIMFTNAKTYITSLRTDTLSVGYNNPWVTGGHTQRLIKGQELGTFWGYQSDGIYQYEDFKEFRGMTTEEAARKYRQDLKDANYQVGRLDGMYTPWKENEVGQARYPGQRKYKDLDGDGKLTTNDKTIIGNAQPDFVWSMENRFEYRNFALTIFIMGEQGRKMANLTMWQIGFLNGSQNVTKEIYDNRWTPENPNNHTHMALTGNNQITIPFSDALIEDASFIRLKRIDLMYRFNFPKISGNVTLSASDIYTWTNYSGYNPDVSLGGHNALQMGHDYGIYPLPVTYTVGLNLTIK</sequence>
<dbReference type="SUPFAM" id="SSF49464">
    <property type="entry name" value="Carboxypeptidase regulatory domain-like"/>
    <property type="match status" value="1"/>
</dbReference>
<dbReference type="NCBIfam" id="TIGR04057">
    <property type="entry name" value="SusC_RagA_signa"/>
    <property type="match status" value="1"/>
</dbReference>
<evidence type="ECO:0000256" key="2">
    <source>
        <dbReference type="ARBA" id="ARBA00022448"/>
    </source>
</evidence>
<evidence type="ECO:0000256" key="8">
    <source>
        <dbReference type="SAM" id="SignalP"/>
    </source>
</evidence>
<comment type="subcellular location">
    <subcellularLocation>
        <location evidence="1 7">Cell outer membrane</location>
        <topology evidence="1 7">Multi-pass membrane protein</topology>
    </subcellularLocation>
</comment>
<accession>A0A7X9RWV8</accession>
<dbReference type="PROSITE" id="PS52016">
    <property type="entry name" value="TONB_DEPENDENT_REC_3"/>
    <property type="match status" value="1"/>
</dbReference>
<keyword evidence="10" id="KW-0675">Receptor</keyword>
<evidence type="ECO:0000256" key="3">
    <source>
        <dbReference type="ARBA" id="ARBA00022452"/>
    </source>
</evidence>
<evidence type="ECO:0000256" key="6">
    <source>
        <dbReference type="ARBA" id="ARBA00023237"/>
    </source>
</evidence>
<dbReference type="InterPro" id="IPR008969">
    <property type="entry name" value="CarboxyPept-like_regulatory"/>
</dbReference>
<keyword evidence="3 7" id="KW-1134">Transmembrane beta strand</keyword>
<evidence type="ECO:0000313" key="10">
    <source>
        <dbReference type="EMBL" id="NME70216.1"/>
    </source>
</evidence>
<dbReference type="NCBIfam" id="TIGR04056">
    <property type="entry name" value="OMP_RagA_SusC"/>
    <property type="match status" value="1"/>
</dbReference>
<dbReference type="InterPro" id="IPR039426">
    <property type="entry name" value="TonB-dep_rcpt-like"/>
</dbReference>
<keyword evidence="6 7" id="KW-0998">Cell outer membrane</keyword>
<evidence type="ECO:0000256" key="5">
    <source>
        <dbReference type="ARBA" id="ARBA00023136"/>
    </source>
</evidence>
<evidence type="ECO:0000313" key="11">
    <source>
        <dbReference type="Proteomes" id="UP000576082"/>
    </source>
</evidence>
<keyword evidence="8" id="KW-0732">Signal</keyword>
<dbReference type="InterPro" id="IPR023997">
    <property type="entry name" value="TonB-dep_OMP_SusC/RagA_CS"/>
</dbReference>